<reference evidence="5" key="1">
    <citation type="submission" date="2022-01" db="EMBL/GenBank/DDBJ databases">
        <authorList>
            <person name="Braso-Vives M."/>
        </authorList>
    </citation>
    <scope>NUCLEOTIDE SEQUENCE</scope>
</reference>
<gene>
    <name evidence="5" type="primary">STYX</name>
    <name evidence="5" type="ORF">BLAG_LOCUS18107</name>
</gene>
<dbReference type="Pfam" id="PF00782">
    <property type="entry name" value="DSPc"/>
    <property type="match status" value="1"/>
</dbReference>
<protein>
    <submittedName>
        <fullName evidence="5">STYX protein</fullName>
    </submittedName>
</protein>
<dbReference type="PANTHER" id="PTHR46588:SF1">
    <property type="entry name" value="SERINE_THREONINE_TYROSINE-INTERACTING PROTEIN"/>
    <property type="match status" value="1"/>
</dbReference>
<dbReference type="GO" id="GO:0062026">
    <property type="term" value="P:negative regulation of SCF-dependent proteasomal ubiquitin-dependent catabolic process"/>
    <property type="evidence" value="ECO:0007669"/>
    <property type="project" value="TreeGrafter"/>
</dbReference>
<keyword evidence="6" id="KW-1185">Reference proteome</keyword>
<dbReference type="Proteomes" id="UP000838412">
    <property type="component" value="Chromosome 4"/>
</dbReference>
<dbReference type="PROSITE" id="PS50056">
    <property type="entry name" value="TYR_PHOSPHATASE_2"/>
    <property type="match status" value="1"/>
</dbReference>
<sequence>MEGIVTSLEFPEVPNSEDDTRDWSYTMRRSMQEILPNVFLGPYSVATKRNLSNLLELGITHVVCVRDTLEAKIIKPNFSDHFRYLVLDVADKTTENIIQHFPKVKEFMDQCLQTGGKVLVHGNGGISRSAALVIAYIMETYGMTYRAAFHHVQQRRFCIQPNEGFANQLMEYEPIYMARLTVRPGTCWGQSNTQLHGGRKRSLDEEAGEEAMDQTGDPSLDPQNKSHHPGT</sequence>
<organism evidence="5 6">
    <name type="scientific">Branchiostoma lanceolatum</name>
    <name type="common">Common lancelet</name>
    <name type="synonym">Amphioxus lanceolatum</name>
    <dbReference type="NCBI Taxonomy" id="7740"/>
    <lineage>
        <taxon>Eukaryota</taxon>
        <taxon>Metazoa</taxon>
        <taxon>Chordata</taxon>
        <taxon>Cephalochordata</taxon>
        <taxon>Leptocardii</taxon>
        <taxon>Amphioxiformes</taxon>
        <taxon>Branchiostomatidae</taxon>
        <taxon>Branchiostoma</taxon>
    </lineage>
</organism>
<name>A0A8K0EUP7_BRALA</name>
<dbReference type="InterPro" id="IPR000387">
    <property type="entry name" value="Tyr_Pase_dom"/>
</dbReference>
<accession>A0A8K0EUP7</accession>
<dbReference type="FunFam" id="3.90.190.10:FF:000036">
    <property type="entry name" value="Serine/threonine/tyrosine-interacting protein a"/>
    <property type="match status" value="1"/>
</dbReference>
<evidence type="ECO:0000313" key="5">
    <source>
        <dbReference type="EMBL" id="CAH1263400.1"/>
    </source>
</evidence>
<dbReference type="OrthoDB" id="426001at2759"/>
<evidence type="ECO:0000256" key="1">
    <source>
        <dbReference type="ARBA" id="ARBA00009649"/>
    </source>
</evidence>
<feature type="region of interest" description="Disordered" evidence="2">
    <location>
        <begin position="189"/>
        <end position="231"/>
    </location>
</feature>
<dbReference type="PANTHER" id="PTHR46588">
    <property type="entry name" value="SERINE/THREONINE/TYROSINE-INTERACTING PROTEIN"/>
    <property type="match status" value="1"/>
</dbReference>
<dbReference type="GO" id="GO:0070372">
    <property type="term" value="P:regulation of ERK1 and ERK2 cascade"/>
    <property type="evidence" value="ECO:0007669"/>
    <property type="project" value="TreeGrafter"/>
</dbReference>
<dbReference type="InterPro" id="IPR029021">
    <property type="entry name" value="Prot-tyrosine_phosphatase-like"/>
</dbReference>
<dbReference type="Gene3D" id="3.90.190.10">
    <property type="entry name" value="Protein tyrosine phosphatase superfamily"/>
    <property type="match status" value="1"/>
</dbReference>
<dbReference type="EMBL" id="OV696689">
    <property type="protein sequence ID" value="CAH1263400.1"/>
    <property type="molecule type" value="Genomic_DNA"/>
</dbReference>
<dbReference type="PROSITE" id="PS50054">
    <property type="entry name" value="TYR_PHOSPHATASE_DUAL"/>
    <property type="match status" value="1"/>
</dbReference>
<dbReference type="GO" id="GO:1990444">
    <property type="term" value="F:F-box domain binding"/>
    <property type="evidence" value="ECO:0007669"/>
    <property type="project" value="TreeGrafter"/>
</dbReference>
<dbReference type="InterPro" id="IPR020422">
    <property type="entry name" value="TYR_PHOSPHATASE_DUAL_dom"/>
</dbReference>
<dbReference type="AlphaFoldDB" id="A0A8K0EUP7"/>
<feature type="domain" description="Tyrosine-protein phosphatase" evidence="3">
    <location>
        <begin position="30"/>
        <end position="178"/>
    </location>
</feature>
<dbReference type="GO" id="GO:0005737">
    <property type="term" value="C:cytoplasm"/>
    <property type="evidence" value="ECO:0007669"/>
    <property type="project" value="TreeGrafter"/>
</dbReference>
<dbReference type="CDD" id="cd14522">
    <property type="entry name" value="DSP_STYX"/>
    <property type="match status" value="1"/>
</dbReference>
<evidence type="ECO:0000313" key="6">
    <source>
        <dbReference type="Proteomes" id="UP000838412"/>
    </source>
</evidence>
<proteinExistence type="inferred from homology"/>
<evidence type="ECO:0000259" key="4">
    <source>
        <dbReference type="PROSITE" id="PS50056"/>
    </source>
</evidence>
<dbReference type="SMART" id="SM00195">
    <property type="entry name" value="DSPc"/>
    <property type="match status" value="1"/>
</dbReference>
<dbReference type="GO" id="GO:0005654">
    <property type="term" value="C:nucleoplasm"/>
    <property type="evidence" value="ECO:0007669"/>
    <property type="project" value="TreeGrafter"/>
</dbReference>
<dbReference type="SUPFAM" id="SSF52799">
    <property type="entry name" value="(Phosphotyrosine protein) phosphatases II"/>
    <property type="match status" value="1"/>
</dbReference>
<dbReference type="InterPro" id="IPR000340">
    <property type="entry name" value="Dual-sp_phosphatase_cat-dom"/>
</dbReference>
<evidence type="ECO:0000256" key="2">
    <source>
        <dbReference type="SAM" id="MobiDB-lite"/>
    </source>
</evidence>
<feature type="domain" description="Tyrosine specific protein phosphatases" evidence="4">
    <location>
        <begin position="98"/>
        <end position="156"/>
    </location>
</feature>
<comment type="similarity">
    <text evidence="1">Belongs to the protein-tyrosine phosphatase family. Non-receptor class subfamily.</text>
</comment>
<dbReference type="InterPro" id="IPR052449">
    <property type="entry name" value="STYX-Interacting_Phosphatase"/>
</dbReference>
<evidence type="ECO:0000259" key="3">
    <source>
        <dbReference type="PROSITE" id="PS50054"/>
    </source>
</evidence>